<evidence type="ECO:0000256" key="2">
    <source>
        <dbReference type="SAM" id="SignalP"/>
    </source>
</evidence>
<dbReference type="AlphaFoldDB" id="A0A1I0HFQ7"/>
<dbReference type="Pfam" id="PF13511">
    <property type="entry name" value="DUF4124"/>
    <property type="match status" value="1"/>
</dbReference>
<feature type="region of interest" description="Disordered" evidence="1">
    <location>
        <begin position="68"/>
        <end position="101"/>
    </location>
</feature>
<keyword evidence="5" id="KW-1185">Reference proteome</keyword>
<evidence type="ECO:0000313" key="5">
    <source>
        <dbReference type="Proteomes" id="UP000198762"/>
    </source>
</evidence>
<feature type="compositionally biased region" description="Basic and acidic residues" evidence="1">
    <location>
        <begin position="91"/>
        <end position="101"/>
    </location>
</feature>
<organism evidence="4 5">
    <name type="scientific">Marinobacter segnicrescens</name>
    <dbReference type="NCBI Taxonomy" id="430453"/>
    <lineage>
        <taxon>Bacteria</taxon>
        <taxon>Pseudomonadati</taxon>
        <taxon>Pseudomonadota</taxon>
        <taxon>Gammaproteobacteria</taxon>
        <taxon>Pseudomonadales</taxon>
        <taxon>Marinobacteraceae</taxon>
        <taxon>Marinobacter</taxon>
    </lineage>
</organism>
<feature type="signal peptide" evidence="2">
    <location>
        <begin position="1"/>
        <end position="22"/>
    </location>
</feature>
<feature type="domain" description="DUF4124" evidence="3">
    <location>
        <begin position="13"/>
        <end position="47"/>
    </location>
</feature>
<dbReference type="STRING" id="430453.SAMN04487962_12825"/>
<reference evidence="5" key="1">
    <citation type="submission" date="2016-10" db="EMBL/GenBank/DDBJ databases">
        <authorList>
            <person name="Varghese N."/>
            <person name="Submissions S."/>
        </authorList>
    </citation>
    <scope>NUCLEOTIDE SEQUENCE [LARGE SCALE GENOMIC DNA]</scope>
    <source>
        <strain evidence="5">CGMCC 1.6489</strain>
    </source>
</reference>
<dbReference type="InterPro" id="IPR025392">
    <property type="entry name" value="DUF4124"/>
</dbReference>
<evidence type="ECO:0000256" key="1">
    <source>
        <dbReference type="SAM" id="MobiDB-lite"/>
    </source>
</evidence>
<dbReference type="EMBL" id="FOHZ01000028">
    <property type="protein sequence ID" value="SET82779.1"/>
    <property type="molecule type" value="Genomic_DNA"/>
</dbReference>
<accession>A0A1I0HFQ7</accession>
<dbReference type="Proteomes" id="UP000198762">
    <property type="component" value="Unassembled WGS sequence"/>
</dbReference>
<feature type="chain" id="PRO_5011749711" description="DUF4124 domain-containing protein" evidence="2">
    <location>
        <begin position="23"/>
        <end position="149"/>
    </location>
</feature>
<sequence length="149" mass="16813">MPGWQPPLMLAILLVISFPANAQVYKWTDPDGVVHYGDTAPAQQAHEPFRFEGYSEIDMRGNIRASEAVSRGRRELRARTGSGKGNGRKVSKGESDAQKREAQCQSLVERIEWIDSRLRAGGYSVNQGNRLRAERRELSGKRAWECLRN</sequence>
<evidence type="ECO:0000259" key="3">
    <source>
        <dbReference type="Pfam" id="PF13511"/>
    </source>
</evidence>
<gene>
    <name evidence="4" type="ORF">SAMN04487962_12825</name>
</gene>
<protein>
    <recommendedName>
        <fullName evidence="3">DUF4124 domain-containing protein</fullName>
    </recommendedName>
</protein>
<dbReference type="OrthoDB" id="7062774at2"/>
<keyword evidence="2" id="KW-0732">Signal</keyword>
<name>A0A1I0HFQ7_9GAMM</name>
<evidence type="ECO:0000313" key="4">
    <source>
        <dbReference type="EMBL" id="SET82779.1"/>
    </source>
</evidence>
<proteinExistence type="predicted"/>